<feature type="domain" description="Nitroreductase" evidence="1">
    <location>
        <begin position="32"/>
        <end position="203"/>
    </location>
</feature>
<proteinExistence type="predicted"/>
<dbReference type="EMBL" id="BAABJP010000004">
    <property type="protein sequence ID" value="GAA5149734.1"/>
    <property type="molecule type" value="Genomic_DNA"/>
</dbReference>
<reference evidence="3" key="1">
    <citation type="journal article" date="2019" name="Int. J. Syst. Evol. Microbiol.">
        <title>The Global Catalogue of Microorganisms (GCM) 10K type strain sequencing project: providing services to taxonomists for standard genome sequencing and annotation.</title>
        <authorList>
            <consortium name="The Broad Institute Genomics Platform"/>
            <consortium name="The Broad Institute Genome Sequencing Center for Infectious Disease"/>
            <person name="Wu L."/>
            <person name="Ma J."/>
        </authorList>
    </citation>
    <scope>NUCLEOTIDE SEQUENCE [LARGE SCALE GENOMIC DNA]</scope>
    <source>
        <strain evidence="3">JCM 18303</strain>
    </source>
</reference>
<dbReference type="InterPro" id="IPR050627">
    <property type="entry name" value="Nitroreductase/BluB"/>
</dbReference>
<dbReference type="PANTHER" id="PTHR23026">
    <property type="entry name" value="NADPH NITROREDUCTASE"/>
    <property type="match status" value="1"/>
</dbReference>
<dbReference type="Proteomes" id="UP001428817">
    <property type="component" value="Unassembled WGS sequence"/>
</dbReference>
<dbReference type="InterPro" id="IPR000415">
    <property type="entry name" value="Nitroreductase-like"/>
</dbReference>
<sequence>MARTTEQAVGTEAGVATPPGAAGYDELLALARYRRSVRAIDPKREVSDETIDKILEVARWAPSAGNAQPWEFVVIRGREMRERIATLYTQQMADKREMQEAVWGHRNHIGYTGFRHAPVLVLVLGDPRVIDAYPVRTALEKGESHFVSSLAQATVLAHLAVAALGLGSQWISDVSSPYMGTMLKSWLGIPRHLRIYDMFGVGHPAVRPSPTPRRPLEELVHRERYSAGRDQAAVERFLWADTLLGGFRSNHGIKGRARGPEDH</sequence>
<evidence type="ECO:0000259" key="1">
    <source>
        <dbReference type="Pfam" id="PF00881"/>
    </source>
</evidence>
<evidence type="ECO:0000313" key="2">
    <source>
        <dbReference type="EMBL" id="GAA5149734.1"/>
    </source>
</evidence>
<dbReference type="Gene3D" id="3.40.109.10">
    <property type="entry name" value="NADH Oxidase"/>
    <property type="match status" value="1"/>
</dbReference>
<dbReference type="PANTHER" id="PTHR23026:SF123">
    <property type="entry name" value="NAD(P)H NITROREDUCTASE RV3131-RELATED"/>
    <property type="match status" value="1"/>
</dbReference>
<organism evidence="2 3">
    <name type="scientific">Pseudonocardia eucalypti</name>
    <dbReference type="NCBI Taxonomy" id="648755"/>
    <lineage>
        <taxon>Bacteria</taxon>
        <taxon>Bacillati</taxon>
        <taxon>Actinomycetota</taxon>
        <taxon>Actinomycetes</taxon>
        <taxon>Pseudonocardiales</taxon>
        <taxon>Pseudonocardiaceae</taxon>
        <taxon>Pseudonocardia</taxon>
    </lineage>
</organism>
<comment type="caution">
    <text evidence="2">The sequence shown here is derived from an EMBL/GenBank/DDBJ whole genome shotgun (WGS) entry which is preliminary data.</text>
</comment>
<name>A0ABP9PP40_9PSEU</name>
<protein>
    <submittedName>
        <fullName evidence="2">Nitroreductase family protein</fullName>
    </submittedName>
</protein>
<gene>
    <name evidence="2" type="ORF">GCM10023321_14080</name>
</gene>
<dbReference type="RefSeq" id="WP_185062945.1">
    <property type="nucleotide sequence ID" value="NZ_BAABJP010000004.1"/>
</dbReference>
<evidence type="ECO:0000313" key="3">
    <source>
        <dbReference type="Proteomes" id="UP001428817"/>
    </source>
</evidence>
<dbReference type="Pfam" id="PF00881">
    <property type="entry name" value="Nitroreductase"/>
    <property type="match status" value="1"/>
</dbReference>
<dbReference type="SUPFAM" id="SSF55469">
    <property type="entry name" value="FMN-dependent nitroreductase-like"/>
    <property type="match status" value="1"/>
</dbReference>
<accession>A0ABP9PP40</accession>
<dbReference type="InterPro" id="IPR029479">
    <property type="entry name" value="Nitroreductase"/>
</dbReference>
<keyword evidence="3" id="KW-1185">Reference proteome</keyword>